<gene>
    <name evidence="4" type="ORF">K431DRAFT_258577</name>
</gene>
<dbReference type="GO" id="GO:0005634">
    <property type="term" value="C:nucleus"/>
    <property type="evidence" value="ECO:0007669"/>
    <property type="project" value="UniProtKB-SubCell"/>
</dbReference>
<dbReference type="InterPro" id="IPR052416">
    <property type="entry name" value="GTF3C_component"/>
</dbReference>
<evidence type="ECO:0008006" key="6">
    <source>
        <dbReference type="Google" id="ProtNLM"/>
    </source>
</evidence>
<protein>
    <recommendedName>
        <fullName evidence="6">WD40 repeat-like protein</fullName>
    </recommendedName>
</protein>
<dbReference type="AlphaFoldDB" id="A0A9P4PZU4"/>
<dbReference type="GO" id="GO:0006383">
    <property type="term" value="P:transcription by RNA polymerase III"/>
    <property type="evidence" value="ECO:0007669"/>
    <property type="project" value="TreeGrafter"/>
</dbReference>
<accession>A0A9P4PZU4</accession>
<dbReference type="GO" id="GO:0000127">
    <property type="term" value="C:transcription factor TFIIIC complex"/>
    <property type="evidence" value="ECO:0007669"/>
    <property type="project" value="TreeGrafter"/>
</dbReference>
<proteinExistence type="predicted"/>
<name>A0A9P4PZU4_9PEZI</name>
<dbReference type="OrthoDB" id="4703at2759"/>
<evidence type="ECO:0000256" key="2">
    <source>
        <dbReference type="ARBA" id="ARBA00023163"/>
    </source>
</evidence>
<keyword evidence="2" id="KW-0804">Transcription</keyword>
<dbReference type="EMBL" id="MU003927">
    <property type="protein sequence ID" value="KAF2715911.1"/>
    <property type="molecule type" value="Genomic_DNA"/>
</dbReference>
<dbReference type="InterPro" id="IPR036322">
    <property type="entry name" value="WD40_repeat_dom_sf"/>
</dbReference>
<dbReference type="InterPro" id="IPR015943">
    <property type="entry name" value="WD40/YVTN_repeat-like_dom_sf"/>
</dbReference>
<dbReference type="SUPFAM" id="SSF50978">
    <property type="entry name" value="WD40 repeat-like"/>
    <property type="match status" value="1"/>
</dbReference>
<keyword evidence="3" id="KW-0539">Nucleus</keyword>
<evidence type="ECO:0000256" key="3">
    <source>
        <dbReference type="ARBA" id="ARBA00023242"/>
    </source>
</evidence>
<evidence type="ECO:0000313" key="5">
    <source>
        <dbReference type="Proteomes" id="UP000799441"/>
    </source>
</evidence>
<organism evidence="4 5">
    <name type="scientific">Polychaeton citri CBS 116435</name>
    <dbReference type="NCBI Taxonomy" id="1314669"/>
    <lineage>
        <taxon>Eukaryota</taxon>
        <taxon>Fungi</taxon>
        <taxon>Dikarya</taxon>
        <taxon>Ascomycota</taxon>
        <taxon>Pezizomycotina</taxon>
        <taxon>Dothideomycetes</taxon>
        <taxon>Dothideomycetidae</taxon>
        <taxon>Capnodiales</taxon>
        <taxon>Capnodiaceae</taxon>
        <taxon>Polychaeton</taxon>
    </lineage>
</organism>
<comment type="caution">
    <text evidence="4">The sequence shown here is derived from an EMBL/GenBank/DDBJ whole genome shotgun (WGS) entry which is preliminary data.</text>
</comment>
<dbReference type="PANTHER" id="PTHR15052:SF2">
    <property type="entry name" value="GENERAL TRANSCRIPTION FACTOR 3C POLYPEPTIDE 2"/>
    <property type="match status" value="1"/>
</dbReference>
<keyword evidence="5" id="KW-1185">Reference proteome</keyword>
<sequence length="667" mass="73790">MYEDDASEAGFEDDTAADLDLDEDASGTAARQLKSTLAGGNTTRKGRRVGNRDTVYARVKTDPLTGEKLHTRGLLDGFVKGSSSSLYRRVFFFGPSARDYTPFKRAVEKWIQYPCLPTRKPDETGHGGFHASFYAPSDGQSVCSKQDWSWYFGEAGKEKLERRQRFSFFQPNDNMTDLSQYGRAVSILVGPYNHQKKLELRPGEYRTLADACHSEAPGQGVAQRLGFILNAGREVRCVEWAPNEAGQDQYLAVGTDVGSEFSVDRVVSEGSSEPELRDCSIQIWKFKSAGRGRIDHLFHPKLLLRIATAWGGIRQLKWCQIGVDWELKKSIEASIGLVAAIWTDGALRVFEVPRDPPLQSTHLDSGAFENKPPDTVYTTLTWLSPSRLAAGCANGSVAIWDLPVTLSSDAPNPRPTIYSCIAQGYIMNMTSCWPSRPDLLLITDMSGHVSMTDLRQPSHVLPSPAGTVQSHRSRHPNPTLTWYDYVQCAITAEDQTSSIRCHPIRRFWTLTKLGRLTSPGTTIACSPCHPYILVSTQGGEVLSFNPLARIVKPKGLVYQLDWFWHEWRPLGSEEQEVASADRLAISDGQMSNLDQAGVARITEGFRAERIRPSEGVTQNTQEGVQFSTVYEPKTAVSAVAWNPNTHVGGWAAAGMADGLVRVEDLAL</sequence>
<evidence type="ECO:0000313" key="4">
    <source>
        <dbReference type="EMBL" id="KAF2715911.1"/>
    </source>
</evidence>
<dbReference type="PANTHER" id="PTHR15052">
    <property type="entry name" value="RNA POLYMERASE III TRANSCRIPTION INITIATION FACTOR COMPLEX SUBUNIT"/>
    <property type="match status" value="1"/>
</dbReference>
<reference evidence="4" key="1">
    <citation type="journal article" date="2020" name="Stud. Mycol.">
        <title>101 Dothideomycetes genomes: a test case for predicting lifestyles and emergence of pathogens.</title>
        <authorList>
            <person name="Haridas S."/>
            <person name="Albert R."/>
            <person name="Binder M."/>
            <person name="Bloem J."/>
            <person name="Labutti K."/>
            <person name="Salamov A."/>
            <person name="Andreopoulos B."/>
            <person name="Baker S."/>
            <person name="Barry K."/>
            <person name="Bills G."/>
            <person name="Bluhm B."/>
            <person name="Cannon C."/>
            <person name="Castanera R."/>
            <person name="Culley D."/>
            <person name="Daum C."/>
            <person name="Ezra D."/>
            <person name="Gonzalez J."/>
            <person name="Henrissat B."/>
            <person name="Kuo A."/>
            <person name="Liang C."/>
            <person name="Lipzen A."/>
            <person name="Lutzoni F."/>
            <person name="Magnuson J."/>
            <person name="Mondo S."/>
            <person name="Nolan M."/>
            <person name="Ohm R."/>
            <person name="Pangilinan J."/>
            <person name="Park H.-J."/>
            <person name="Ramirez L."/>
            <person name="Alfaro M."/>
            <person name="Sun H."/>
            <person name="Tritt A."/>
            <person name="Yoshinaga Y."/>
            <person name="Zwiers L.-H."/>
            <person name="Turgeon B."/>
            <person name="Goodwin S."/>
            <person name="Spatafora J."/>
            <person name="Crous P."/>
            <person name="Grigoriev I."/>
        </authorList>
    </citation>
    <scope>NUCLEOTIDE SEQUENCE</scope>
    <source>
        <strain evidence="4">CBS 116435</strain>
    </source>
</reference>
<dbReference type="Gene3D" id="2.130.10.10">
    <property type="entry name" value="YVTN repeat-like/Quinoprotein amine dehydrogenase"/>
    <property type="match status" value="1"/>
</dbReference>
<dbReference type="Proteomes" id="UP000799441">
    <property type="component" value="Unassembled WGS sequence"/>
</dbReference>
<evidence type="ECO:0000256" key="1">
    <source>
        <dbReference type="ARBA" id="ARBA00004123"/>
    </source>
</evidence>
<comment type="subcellular location">
    <subcellularLocation>
        <location evidence="1">Nucleus</location>
    </subcellularLocation>
</comment>